<organism evidence="2 3">
    <name type="scientific">Constantimarinum furrinae</name>
    <dbReference type="NCBI Taxonomy" id="2562285"/>
    <lineage>
        <taxon>Bacteria</taxon>
        <taxon>Pseudomonadati</taxon>
        <taxon>Bacteroidota</taxon>
        <taxon>Flavobacteriia</taxon>
        <taxon>Flavobacteriales</taxon>
        <taxon>Flavobacteriaceae</taxon>
        <taxon>Altibacter/Constantimarinum group</taxon>
        <taxon>Constantimarinum</taxon>
    </lineage>
</organism>
<protein>
    <recommendedName>
        <fullName evidence="4">50S ribosomal protein L27</fullName>
    </recommendedName>
</protein>
<accession>A0A7G8PSP4</accession>
<dbReference type="Proteomes" id="UP000515514">
    <property type="component" value="Chromosome"/>
</dbReference>
<feature type="transmembrane region" description="Helical" evidence="1">
    <location>
        <begin position="86"/>
        <end position="110"/>
    </location>
</feature>
<proteinExistence type="predicted"/>
<dbReference type="EMBL" id="CP052909">
    <property type="protein sequence ID" value="QNJ97360.1"/>
    <property type="molecule type" value="Genomic_DNA"/>
</dbReference>
<feature type="transmembrane region" description="Helical" evidence="1">
    <location>
        <begin position="122"/>
        <end position="142"/>
    </location>
</feature>
<evidence type="ECO:0000313" key="2">
    <source>
        <dbReference type="EMBL" id="QNJ97360.1"/>
    </source>
</evidence>
<name>A0A7G8PSP4_9FLAO</name>
<dbReference type="AlphaFoldDB" id="A0A7G8PSP4"/>
<evidence type="ECO:0000256" key="1">
    <source>
        <dbReference type="SAM" id="Phobius"/>
    </source>
</evidence>
<keyword evidence="1" id="KW-1133">Transmembrane helix</keyword>
<keyword evidence="1" id="KW-0472">Membrane</keyword>
<reference evidence="2 3" key="1">
    <citation type="submission" date="2020-04" db="EMBL/GenBank/DDBJ databases">
        <title>Genome sequence of Altibacter aquimarinus strain ALE3EI.</title>
        <authorList>
            <person name="Oh H.-M."/>
            <person name="Jang D."/>
        </authorList>
    </citation>
    <scope>NUCLEOTIDE SEQUENCE [LARGE SCALE GENOMIC DNA]</scope>
    <source>
        <strain evidence="2 3">ALE3EI</strain>
    </source>
</reference>
<dbReference type="RefSeq" id="WP_186991054.1">
    <property type="nucleotide sequence ID" value="NZ_CP052909.1"/>
</dbReference>
<keyword evidence="1" id="KW-0812">Transmembrane</keyword>
<keyword evidence="3" id="KW-1185">Reference proteome</keyword>
<evidence type="ECO:0000313" key="3">
    <source>
        <dbReference type="Proteomes" id="UP000515514"/>
    </source>
</evidence>
<feature type="transmembrane region" description="Helical" evidence="1">
    <location>
        <begin position="12"/>
        <end position="32"/>
    </location>
</feature>
<sequence length="147" mass="16952">MYQTVQILHSYWAYLVVLVVLIATLNSLAGYFTKREYAPKDFRIALFALIVTHIQFLIGLVIYFISPLGLQNITNNGMSEVMGNSLFRLYAVEHPLVMLLTVVFITIGYSKHKKKLVSNTKFKALAIFYTIALILMLSRIPWNQWFD</sequence>
<gene>
    <name evidence="2" type="ORF">ALE3EI_0785</name>
</gene>
<dbReference type="KEGG" id="alti:ALE3EI_0785"/>
<feature type="transmembrane region" description="Helical" evidence="1">
    <location>
        <begin position="44"/>
        <end position="66"/>
    </location>
</feature>
<evidence type="ECO:0008006" key="4">
    <source>
        <dbReference type="Google" id="ProtNLM"/>
    </source>
</evidence>